<organism evidence="2 3">
    <name type="scientific">Streptomyces hygroscopicus</name>
    <dbReference type="NCBI Taxonomy" id="1912"/>
    <lineage>
        <taxon>Bacteria</taxon>
        <taxon>Bacillati</taxon>
        <taxon>Actinomycetota</taxon>
        <taxon>Actinomycetes</taxon>
        <taxon>Kitasatosporales</taxon>
        <taxon>Streptomycetaceae</taxon>
        <taxon>Streptomyces</taxon>
        <taxon>Streptomyces violaceusniger group</taxon>
    </lineage>
</organism>
<dbReference type="InterPro" id="IPR001242">
    <property type="entry name" value="Condensation_dom"/>
</dbReference>
<dbReference type="EMBL" id="BNEK01000002">
    <property type="protein sequence ID" value="GHJ26100.1"/>
    <property type="molecule type" value="Genomic_DNA"/>
</dbReference>
<name>A0ABQ3TRY7_STRHY</name>
<dbReference type="Pfam" id="PF00668">
    <property type="entry name" value="Condensation"/>
    <property type="match status" value="1"/>
</dbReference>
<evidence type="ECO:0000313" key="2">
    <source>
        <dbReference type="EMBL" id="GHJ26100.1"/>
    </source>
</evidence>
<keyword evidence="3" id="KW-1185">Reference proteome</keyword>
<dbReference type="PANTHER" id="PTHR45527:SF1">
    <property type="entry name" value="FATTY ACID SYNTHASE"/>
    <property type="match status" value="1"/>
</dbReference>
<dbReference type="SUPFAM" id="SSF52777">
    <property type="entry name" value="CoA-dependent acyltransferases"/>
    <property type="match status" value="2"/>
</dbReference>
<dbReference type="PANTHER" id="PTHR45527">
    <property type="entry name" value="NONRIBOSOMAL PEPTIDE SYNTHETASE"/>
    <property type="match status" value="1"/>
</dbReference>
<gene>
    <name evidence="2" type="ORF">TPA0910_05330</name>
</gene>
<reference evidence="2" key="1">
    <citation type="submission" date="2024-05" db="EMBL/GenBank/DDBJ databases">
        <title>Whole genome shotgun sequence of Streptomyces hygroscopicus NBRC 113678.</title>
        <authorList>
            <person name="Komaki H."/>
            <person name="Tamura T."/>
        </authorList>
    </citation>
    <scope>NUCLEOTIDE SEQUENCE</scope>
    <source>
        <strain evidence="2">N11-34</strain>
    </source>
</reference>
<protein>
    <recommendedName>
        <fullName evidence="1">Condensation domain-containing protein</fullName>
    </recommendedName>
</protein>
<evidence type="ECO:0000313" key="3">
    <source>
        <dbReference type="Proteomes" id="UP001054854"/>
    </source>
</evidence>
<dbReference type="Gene3D" id="3.30.559.10">
    <property type="entry name" value="Chloramphenicol acetyltransferase-like domain"/>
    <property type="match status" value="1"/>
</dbReference>
<evidence type="ECO:0000259" key="1">
    <source>
        <dbReference type="Pfam" id="PF00668"/>
    </source>
</evidence>
<sequence>MCRERRDWKSLPHRMTLGMRRQTTESGAITSESIICNAYYFPGETADPERIESALRRAVRAHPALHSTYRTAGEHGAQYAELPLPPALLEREDLGAWSWDRLRARAREVASRESGRVLDLRSDPPLRAVLLHGAAGFALVIRIDHSVCDGISYARFLRDVGEAYGAADEEPTVAGRPTLAEVAAAERPVLEGESGKRLRAAWRERLPSGVPEVMLGDTTSWREGTAEGAYRVCHIDGERYRRHVAEAKRLRVTSFVLATTKILHALRPSVVNDELAFFCPFPGRFVPEAGTVMGNFVNLLPVVVDAGRDADLATTVRAVRDGVVWTMQHQGLPFDAVLEQVRDVDPTGETMPKNRRAIFIAGYPEDELDLGGARAQAELPVMTTALFDLSVWISDTRDAVRCMAVYRPRYVSPEQVDAWFAAVGEPLDAAALPAR</sequence>
<comment type="caution">
    <text evidence="2">The sequence shown here is derived from an EMBL/GenBank/DDBJ whole genome shotgun (WGS) entry which is preliminary data.</text>
</comment>
<proteinExistence type="predicted"/>
<dbReference type="Gene3D" id="3.30.559.30">
    <property type="entry name" value="Nonribosomal peptide synthetase, condensation domain"/>
    <property type="match status" value="1"/>
</dbReference>
<feature type="domain" description="Condensation" evidence="1">
    <location>
        <begin position="45"/>
        <end position="343"/>
    </location>
</feature>
<dbReference type="Proteomes" id="UP001054854">
    <property type="component" value="Unassembled WGS sequence"/>
</dbReference>
<dbReference type="InterPro" id="IPR023213">
    <property type="entry name" value="CAT-like_dom_sf"/>
</dbReference>
<accession>A0ABQ3TRY7</accession>